<feature type="compositionally biased region" description="Basic residues" evidence="1">
    <location>
        <begin position="588"/>
        <end position="597"/>
    </location>
</feature>
<keyword evidence="4" id="KW-1185">Reference proteome</keyword>
<accession>A0A8J5L8A7</accession>
<evidence type="ECO:0000256" key="1">
    <source>
        <dbReference type="SAM" id="MobiDB-lite"/>
    </source>
</evidence>
<comment type="caution">
    <text evidence="3">The sequence shown here is derived from an EMBL/GenBank/DDBJ whole genome shotgun (WGS) entry which is preliminary data.</text>
</comment>
<feature type="domain" description="K-box" evidence="2">
    <location>
        <begin position="126"/>
        <end position="243"/>
    </location>
</feature>
<dbReference type="InterPro" id="IPR002487">
    <property type="entry name" value="TF_Kbox"/>
</dbReference>
<dbReference type="GO" id="GO:0003700">
    <property type="term" value="F:DNA-binding transcription factor activity"/>
    <property type="evidence" value="ECO:0007669"/>
    <property type="project" value="InterPro"/>
</dbReference>
<proteinExistence type="predicted"/>
<feature type="region of interest" description="Disordered" evidence="1">
    <location>
        <begin position="583"/>
        <end position="606"/>
    </location>
</feature>
<protein>
    <recommendedName>
        <fullName evidence="2">K-box domain-containing protein</fullName>
    </recommendedName>
</protein>
<dbReference type="EMBL" id="JACMSC010000010">
    <property type="protein sequence ID" value="KAG6503681.1"/>
    <property type="molecule type" value="Genomic_DNA"/>
</dbReference>
<dbReference type="InterPro" id="IPR050142">
    <property type="entry name" value="MADS-box/MEF2_TF"/>
</dbReference>
<name>A0A8J5L8A7_ZINOF</name>
<dbReference type="GO" id="GO:0005634">
    <property type="term" value="C:nucleus"/>
    <property type="evidence" value="ECO:0007669"/>
    <property type="project" value="InterPro"/>
</dbReference>
<evidence type="ECO:0000313" key="4">
    <source>
        <dbReference type="Proteomes" id="UP000734854"/>
    </source>
</evidence>
<dbReference type="Pfam" id="PF01486">
    <property type="entry name" value="K-box"/>
    <property type="match status" value="2"/>
</dbReference>
<organism evidence="3 4">
    <name type="scientific">Zingiber officinale</name>
    <name type="common">Ginger</name>
    <name type="synonym">Amomum zingiber</name>
    <dbReference type="NCBI Taxonomy" id="94328"/>
    <lineage>
        <taxon>Eukaryota</taxon>
        <taxon>Viridiplantae</taxon>
        <taxon>Streptophyta</taxon>
        <taxon>Embryophyta</taxon>
        <taxon>Tracheophyta</taxon>
        <taxon>Spermatophyta</taxon>
        <taxon>Magnoliopsida</taxon>
        <taxon>Liliopsida</taxon>
        <taxon>Zingiberales</taxon>
        <taxon>Zingiberaceae</taxon>
        <taxon>Zingiber</taxon>
    </lineage>
</organism>
<feature type="region of interest" description="Disordered" evidence="1">
    <location>
        <begin position="679"/>
        <end position="698"/>
    </location>
</feature>
<reference evidence="3 4" key="1">
    <citation type="submission" date="2020-08" db="EMBL/GenBank/DDBJ databases">
        <title>Plant Genome Project.</title>
        <authorList>
            <person name="Zhang R.-G."/>
        </authorList>
    </citation>
    <scope>NUCLEOTIDE SEQUENCE [LARGE SCALE GENOMIC DNA]</scope>
    <source>
        <tissue evidence="3">Rhizome</tissue>
    </source>
</reference>
<dbReference type="PANTHER" id="PTHR48019">
    <property type="entry name" value="SERUM RESPONSE FACTOR HOMOLOG"/>
    <property type="match status" value="1"/>
</dbReference>
<dbReference type="Proteomes" id="UP000734854">
    <property type="component" value="Unassembled WGS sequence"/>
</dbReference>
<dbReference type="AlphaFoldDB" id="A0A8J5L8A7"/>
<feature type="compositionally biased region" description="Low complexity" evidence="1">
    <location>
        <begin position="679"/>
        <end position="690"/>
    </location>
</feature>
<gene>
    <name evidence="3" type="ORF">ZIOFF_036005</name>
</gene>
<feature type="region of interest" description="Disordered" evidence="1">
    <location>
        <begin position="648"/>
        <end position="669"/>
    </location>
</feature>
<evidence type="ECO:0000313" key="3">
    <source>
        <dbReference type="EMBL" id="KAG6503681.1"/>
    </source>
</evidence>
<dbReference type="PROSITE" id="PS51297">
    <property type="entry name" value="K_BOX"/>
    <property type="match status" value="1"/>
</dbReference>
<sequence>MANQLLSVVPSPDNYVRLKTLRNWRDYLHCYPFTSFGITDDRFIRIHADSFVNHFSFTQRPFLPRVDARKPLAVVVDARRPPPAARRSPLAVVMDVRRRRLRSRDARLSRSSRAALRRRWQVDVQGRPLLATRAGCAEPLEARVVEEWHLLGEDLSPLNVEELEQLERLLASVFSQARQRETQLMLGQIEELSKKLEAAVPGSSFSMQANPNMDRAPTLSIERLLEEDLGPLSVKELQQLEKQLESALSQIRQRKVWSLGTGRSFPSSSRQVAALLCPRLVHGRRRPFPAPPSFRAVEIWPRARIGGISSLPARSEENCSFLVEPTLSHRWCSVPAPLCALTATVREVLWVLQQEEAVGTELSEDLLEVILVLGVFLAGSTQTNVVRGFGSRAKVAASTSRQSRASSRYSHCRHLPLLPSPASLAAAMATAASGSQSRHLWPPRTQPPLESSAVTSSSHFCSCRHLLAAVVTLRAAAVQGFSTRERGVQASFRRRGRILSFSRSSPEIDSSMADDSLFKDASSPLLRCRRRCLSPSCRLPSLLPLVLAAVTPQGGSEPPQGEAIDTASRIRRCRTTPLLSLSATSSPRRLRHCRRRSPPSPTDTTPGGLCHCFRWPPAPPVGRMPPPGIATAGISHCCRHQHILLQPWPQPPPTAKVATSGRHGHSHLWWPAPLESSAVTSSTSTAAGTSWQLSSPSK</sequence>
<evidence type="ECO:0000259" key="2">
    <source>
        <dbReference type="PROSITE" id="PS51297"/>
    </source>
</evidence>